<evidence type="ECO:0000313" key="1">
    <source>
        <dbReference type="EMBL" id="GBM24517.1"/>
    </source>
</evidence>
<dbReference type="AlphaFoldDB" id="A0A4Y2E703"/>
<reference evidence="1 2" key="1">
    <citation type="journal article" date="2019" name="Sci. Rep.">
        <title>Orb-weaving spider Araneus ventricosus genome elucidates the spidroin gene catalogue.</title>
        <authorList>
            <person name="Kono N."/>
            <person name="Nakamura H."/>
            <person name="Ohtoshi R."/>
            <person name="Moran D.A.P."/>
            <person name="Shinohara A."/>
            <person name="Yoshida Y."/>
            <person name="Fujiwara M."/>
            <person name="Mori M."/>
            <person name="Tomita M."/>
            <person name="Arakawa K."/>
        </authorList>
    </citation>
    <scope>NUCLEOTIDE SEQUENCE [LARGE SCALE GENOMIC DNA]</scope>
</reference>
<comment type="caution">
    <text evidence="1">The sequence shown here is derived from an EMBL/GenBank/DDBJ whole genome shotgun (WGS) entry which is preliminary data.</text>
</comment>
<protein>
    <submittedName>
        <fullName evidence="1">Uncharacterized protein</fullName>
    </submittedName>
</protein>
<accession>A0A4Y2E703</accession>
<evidence type="ECO:0000313" key="2">
    <source>
        <dbReference type="Proteomes" id="UP000499080"/>
    </source>
</evidence>
<organism evidence="1 2">
    <name type="scientific">Araneus ventricosus</name>
    <name type="common">Orbweaver spider</name>
    <name type="synonym">Epeira ventricosa</name>
    <dbReference type="NCBI Taxonomy" id="182803"/>
    <lineage>
        <taxon>Eukaryota</taxon>
        <taxon>Metazoa</taxon>
        <taxon>Ecdysozoa</taxon>
        <taxon>Arthropoda</taxon>
        <taxon>Chelicerata</taxon>
        <taxon>Arachnida</taxon>
        <taxon>Araneae</taxon>
        <taxon>Araneomorphae</taxon>
        <taxon>Entelegynae</taxon>
        <taxon>Araneoidea</taxon>
        <taxon>Araneidae</taxon>
        <taxon>Araneus</taxon>
    </lineage>
</organism>
<proteinExistence type="predicted"/>
<gene>
    <name evidence="1" type="ORF">AVEN_254028_1</name>
</gene>
<name>A0A4Y2E703_ARAVE</name>
<dbReference type="Proteomes" id="UP000499080">
    <property type="component" value="Unassembled WGS sequence"/>
</dbReference>
<keyword evidence="2" id="KW-1185">Reference proteome</keyword>
<sequence length="103" mass="11510">MCVDMCSEEAFRDIVDCGVIPPQEQNGVSARWDLWRYDEKGPAWNKTSVSHHTVPLAIGKIKISLTTIAHPTSSPVQYIITINKSASLVQQVSQQFNVKKEDP</sequence>
<dbReference type="EMBL" id="BGPR01000520">
    <property type="protein sequence ID" value="GBM24517.1"/>
    <property type="molecule type" value="Genomic_DNA"/>
</dbReference>